<dbReference type="AlphaFoldDB" id="A0A2P8GKS3"/>
<reference evidence="1 2" key="1">
    <citation type="submission" date="2018-03" db="EMBL/GenBank/DDBJ databases">
        <title>Genomic Encyclopedia of Archaeal and Bacterial Type Strains, Phase II (KMG-II): from individual species to whole genera.</title>
        <authorList>
            <person name="Goeker M."/>
        </authorList>
    </citation>
    <scope>NUCLEOTIDE SEQUENCE [LARGE SCALE GENOMIC DNA]</scope>
    <source>
        <strain evidence="1 2">DSM 18107</strain>
    </source>
</reference>
<name>A0A2P8GKS3_9BACT</name>
<proteinExistence type="predicted"/>
<comment type="caution">
    <text evidence="1">The sequence shown here is derived from an EMBL/GenBank/DDBJ whole genome shotgun (WGS) entry which is preliminary data.</text>
</comment>
<evidence type="ECO:0000313" key="1">
    <source>
        <dbReference type="EMBL" id="PSL34568.1"/>
    </source>
</evidence>
<evidence type="ECO:0000313" key="2">
    <source>
        <dbReference type="Proteomes" id="UP000240978"/>
    </source>
</evidence>
<accession>A0A2P8GKS3</accession>
<protein>
    <submittedName>
        <fullName evidence="1">Uncharacterized protein</fullName>
    </submittedName>
</protein>
<dbReference type="EMBL" id="PYGK01000002">
    <property type="protein sequence ID" value="PSL34568.1"/>
    <property type="molecule type" value="Genomic_DNA"/>
</dbReference>
<organism evidence="1 2">
    <name type="scientific">Chitinophaga ginsengisoli</name>
    <dbReference type="NCBI Taxonomy" id="363837"/>
    <lineage>
        <taxon>Bacteria</taxon>
        <taxon>Pseudomonadati</taxon>
        <taxon>Bacteroidota</taxon>
        <taxon>Chitinophagia</taxon>
        <taxon>Chitinophagales</taxon>
        <taxon>Chitinophagaceae</taxon>
        <taxon>Chitinophaga</taxon>
    </lineage>
</organism>
<gene>
    <name evidence="1" type="ORF">CLV42_102140</name>
</gene>
<dbReference type="Proteomes" id="UP000240978">
    <property type="component" value="Unassembled WGS sequence"/>
</dbReference>
<sequence>MHIVKNHTQPIAQPMAFNTNGESGLVNTDPQKGKHGVTQVVKLNKNQSTMLSYSPNTIIAGQRTYLLHSPLSSTLRHEDSYFMIENELLGIVATGRTEAEAEQDFAQEFDFIYQRYNELSDSQMSERIKRIKTVLNTIIKEVNF</sequence>
<keyword evidence="2" id="KW-1185">Reference proteome</keyword>